<feature type="compositionally biased region" description="Low complexity" evidence="2">
    <location>
        <begin position="385"/>
        <end position="394"/>
    </location>
</feature>
<feature type="compositionally biased region" description="Polar residues" evidence="2">
    <location>
        <begin position="108"/>
        <end position="120"/>
    </location>
</feature>
<protein>
    <submittedName>
        <fullName evidence="3">Uncharacterized protein</fullName>
    </submittedName>
</protein>
<reference evidence="3 4" key="1">
    <citation type="submission" date="2020-01" db="EMBL/GenBank/DDBJ databases">
        <authorList>
            <person name="Gupta K D."/>
        </authorList>
    </citation>
    <scope>NUCLEOTIDE SEQUENCE [LARGE SCALE GENOMIC DNA]</scope>
</reference>
<evidence type="ECO:0000313" key="3">
    <source>
        <dbReference type="EMBL" id="CAA7267005.1"/>
    </source>
</evidence>
<feature type="region of interest" description="Disordered" evidence="2">
    <location>
        <begin position="1"/>
        <end position="130"/>
    </location>
</feature>
<feature type="region of interest" description="Disordered" evidence="2">
    <location>
        <begin position="188"/>
        <end position="231"/>
    </location>
</feature>
<proteinExistence type="predicted"/>
<gene>
    <name evidence="3" type="ORF">AAE3_LOCUS9097</name>
</gene>
<feature type="region of interest" description="Disordered" evidence="2">
    <location>
        <begin position="355"/>
        <end position="394"/>
    </location>
</feature>
<evidence type="ECO:0000313" key="4">
    <source>
        <dbReference type="Proteomes" id="UP000467700"/>
    </source>
</evidence>
<feature type="compositionally biased region" description="Low complexity" evidence="2">
    <location>
        <begin position="13"/>
        <end position="44"/>
    </location>
</feature>
<dbReference type="EMBL" id="CACVBS010000057">
    <property type="protein sequence ID" value="CAA7267005.1"/>
    <property type="molecule type" value="Genomic_DNA"/>
</dbReference>
<sequence length="819" mass="87956">MLQTHVAQTLAGAQASSRRNSSQSDGGPIASTSMSPPPVAASSALTKASTGKRKKRPLQTSRAEEEPTTPPEPEFTLPDPTAPPPVHFLRNQDNLLGKAGRVGGVKPSTLTHTRGSTPSNPILVDDDDTPMIGRRNHLSQLREPSNCQPYIDPSLLTAPTNQEIVQVLIGQKDIFPVLESILKLIMGATPKPQSDSPPPPTGFERRPAQAPSQTNASSDLGQSVKKRRLNRVPAGAADWDVPYPFEKGEGPTAYEKTWERERGKQLIAELIKLIKTAARKAATKKYLAEQEIGRRETLERLGANGRPPDTTRPTIYYRPETFTYGSDGKVTPTMGTTRQDGHDVLRDASNATYIGTGASSSADPTQSRVSSQNATSAHSAVNSATSSGLPSTSTISLTSPEFDASTSSFNLFTTLHDPQAETSVSRLIDLTDNQPLQQVETAHSLPADSSAPEPFDQNAFDTWMNFLEAFPMPFDPTAGQDFSNMTMTPTTTTEVTPTISHCSTPMLDDFPTHSTSDDLAAFFSMLNQSTSQCLPDFNANVDSSLPSLSTNDFDSMTQPLPSIITDHLIDPDLLAIFNNNTNSTTNIDFGSMMNLCLDRLQAPSPIASTSSIAGSSLDPATPASAAWDMSFPDVLVGDGDMNTSGQGGGGTSMDLNNDQHSFGVLPELPEPEKDMRVPSLPATSLDKGKGKEAEPISASAPLAPSTVSSAAQKAFRNLLGLQTSDELFSAPPLGPFFPPSSVAASSRLILERGSGSMPIKTEPTLRKVRKDDIIKRAQEKRRQLKEELDSVKKQLWATTIEQAALIHLLRKSDETPGMV</sequence>
<feature type="region of interest" description="Disordered" evidence="2">
    <location>
        <begin position="638"/>
        <end position="701"/>
    </location>
</feature>
<dbReference type="AlphaFoldDB" id="A0A8S0W225"/>
<feature type="region of interest" description="Disordered" evidence="2">
    <location>
        <begin position="299"/>
        <end position="342"/>
    </location>
</feature>
<organism evidence="3 4">
    <name type="scientific">Cyclocybe aegerita</name>
    <name type="common">Black poplar mushroom</name>
    <name type="synonym">Agrocybe aegerita</name>
    <dbReference type="NCBI Taxonomy" id="1973307"/>
    <lineage>
        <taxon>Eukaryota</taxon>
        <taxon>Fungi</taxon>
        <taxon>Dikarya</taxon>
        <taxon>Basidiomycota</taxon>
        <taxon>Agaricomycotina</taxon>
        <taxon>Agaricomycetes</taxon>
        <taxon>Agaricomycetidae</taxon>
        <taxon>Agaricales</taxon>
        <taxon>Agaricineae</taxon>
        <taxon>Bolbitiaceae</taxon>
        <taxon>Cyclocybe</taxon>
    </lineage>
</organism>
<name>A0A8S0W225_CYCAE</name>
<feature type="coiled-coil region" evidence="1">
    <location>
        <begin position="767"/>
        <end position="801"/>
    </location>
</feature>
<accession>A0A8S0W225</accession>
<comment type="caution">
    <text evidence="3">The sequence shown here is derived from an EMBL/GenBank/DDBJ whole genome shotgun (WGS) entry which is preliminary data.</text>
</comment>
<keyword evidence="4" id="KW-1185">Reference proteome</keyword>
<feature type="compositionally biased region" description="Polar residues" evidence="2">
    <location>
        <begin position="355"/>
        <end position="384"/>
    </location>
</feature>
<evidence type="ECO:0000256" key="1">
    <source>
        <dbReference type="SAM" id="Coils"/>
    </source>
</evidence>
<dbReference type="Proteomes" id="UP000467700">
    <property type="component" value="Unassembled WGS sequence"/>
</dbReference>
<evidence type="ECO:0000256" key="2">
    <source>
        <dbReference type="SAM" id="MobiDB-lite"/>
    </source>
</evidence>
<dbReference type="OrthoDB" id="3264780at2759"/>
<keyword evidence="1" id="KW-0175">Coiled coil</keyword>
<feature type="compositionally biased region" description="Polar residues" evidence="2">
    <location>
        <begin position="210"/>
        <end position="221"/>
    </location>
</feature>